<reference evidence="15" key="1">
    <citation type="submission" date="2016-08" db="EMBL/GenBank/DDBJ databases">
        <authorList>
            <person name="Seilhamer J.J."/>
        </authorList>
    </citation>
    <scope>NUCLEOTIDE SEQUENCE</scope>
    <source>
        <strain evidence="15">86</strain>
    </source>
</reference>
<protein>
    <recommendedName>
        <fullName evidence="7 12">Phosphate acetyltransferase</fullName>
        <ecNumber evidence="6 12">2.3.1.8</ecNumber>
    </recommendedName>
    <alternativeName>
        <fullName evidence="11 12">Phosphotransacetylase</fullName>
    </alternativeName>
</protein>
<evidence type="ECO:0000256" key="7">
    <source>
        <dbReference type="ARBA" id="ARBA00021528"/>
    </source>
</evidence>
<comment type="subunit">
    <text evidence="5">Homohexamer.</text>
</comment>
<dbReference type="InterPro" id="IPR016475">
    <property type="entry name" value="P-Actrans_bac"/>
</dbReference>
<dbReference type="SUPFAM" id="SSF53659">
    <property type="entry name" value="Isocitrate/Isopropylmalate dehydrogenase-like"/>
    <property type="match status" value="1"/>
</dbReference>
<evidence type="ECO:0000259" key="14">
    <source>
        <dbReference type="Pfam" id="PF07085"/>
    </source>
</evidence>
<dbReference type="EMBL" id="FMJD01000008">
    <property type="protein sequence ID" value="SCM77339.1"/>
    <property type="molecule type" value="Genomic_DNA"/>
</dbReference>
<dbReference type="Pfam" id="PF01515">
    <property type="entry name" value="PTA_PTB"/>
    <property type="match status" value="1"/>
</dbReference>
<dbReference type="Pfam" id="PF13500">
    <property type="entry name" value="AAA_26"/>
    <property type="match status" value="1"/>
</dbReference>
<evidence type="ECO:0000256" key="4">
    <source>
        <dbReference type="ARBA" id="ARBA00009786"/>
    </source>
</evidence>
<dbReference type="FunFam" id="3.40.50.10750:FF:000001">
    <property type="entry name" value="Phosphate acetyltransferase"/>
    <property type="match status" value="1"/>
</dbReference>
<evidence type="ECO:0000256" key="11">
    <source>
        <dbReference type="ARBA" id="ARBA00031108"/>
    </source>
</evidence>
<keyword evidence="9 12" id="KW-0808">Transferase</keyword>
<gene>
    <name evidence="15" type="primary">pta</name>
    <name evidence="15" type="ORF">KL86PLE_41144</name>
</gene>
<dbReference type="InterPro" id="IPR010766">
    <property type="entry name" value="DRTGG"/>
</dbReference>
<dbReference type="AlphaFoldDB" id="A0A212LIZ3"/>
<dbReference type="Pfam" id="PF07085">
    <property type="entry name" value="DRTGG"/>
    <property type="match status" value="1"/>
</dbReference>
<proteinExistence type="inferred from homology"/>
<feature type="domain" description="DRTGG" evidence="14">
    <location>
        <begin position="218"/>
        <end position="329"/>
    </location>
</feature>
<evidence type="ECO:0000256" key="9">
    <source>
        <dbReference type="ARBA" id="ARBA00022679"/>
    </source>
</evidence>
<dbReference type="PIRSF" id="PIRSF006107">
    <property type="entry name" value="PhpActrans_proteobac"/>
    <property type="match status" value="1"/>
</dbReference>
<dbReference type="EC" id="2.3.1.8" evidence="6 12"/>
<dbReference type="Gene3D" id="3.40.1390.20">
    <property type="entry name" value="HprK N-terminal domain-like"/>
    <property type="match status" value="1"/>
</dbReference>
<keyword evidence="8 12" id="KW-0963">Cytoplasm</keyword>
<dbReference type="GO" id="GO:0008959">
    <property type="term" value="F:phosphate acetyltransferase activity"/>
    <property type="evidence" value="ECO:0007669"/>
    <property type="project" value="UniProtKB-EC"/>
</dbReference>
<comment type="similarity">
    <text evidence="4 12">In the N-terminal section; belongs to the CobB/CobQ family.</text>
</comment>
<dbReference type="InterPro" id="IPR027417">
    <property type="entry name" value="P-loop_NTPase"/>
</dbReference>
<dbReference type="RefSeq" id="WP_100079975.1">
    <property type="nucleotide sequence ID" value="NZ_LT608334.1"/>
</dbReference>
<evidence type="ECO:0000256" key="12">
    <source>
        <dbReference type="PIRNR" id="PIRNR006107"/>
    </source>
</evidence>
<evidence type="ECO:0000256" key="2">
    <source>
        <dbReference type="ARBA" id="ARBA00004989"/>
    </source>
</evidence>
<dbReference type="Gene3D" id="3.40.50.300">
    <property type="entry name" value="P-loop containing nucleotide triphosphate hydrolases"/>
    <property type="match status" value="1"/>
</dbReference>
<evidence type="ECO:0000256" key="8">
    <source>
        <dbReference type="ARBA" id="ARBA00022490"/>
    </source>
</evidence>
<evidence type="ECO:0000313" key="15">
    <source>
        <dbReference type="EMBL" id="SCM77339.1"/>
    </source>
</evidence>
<dbReference type="Gene3D" id="3.40.50.10950">
    <property type="match status" value="1"/>
</dbReference>
<dbReference type="NCBIfam" id="NF007233">
    <property type="entry name" value="PRK09653.1"/>
    <property type="match status" value="1"/>
</dbReference>
<accession>A0A212LIZ3</accession>
<dbReference type="InterPro" id="IPR028979">
    <property type="entry name" value="Ser_kin/Pase_Hpr-like_N_sf"/>
</dbReference>
<dbReference type="InterPro" id="IPR042113">
    <property type="entry name" value="P_AcTrfase_dom1"/>
</dbReference>
<evidence type="ECO:0000259" key="13">
    <source>
        <dbReference type="Pfam" id="PF01515"/>
    </source>
</evidence>
<evidence type="ECO:0000256" key="6">
    <source>
        <dbReference type="ARBA" id="ARBA00012707"/>
    </source>
</evidence>
<evidence type="ECO:0000256" key="1">
    <source>
        <dbReference type="ARBA" id="ARBA00004496"/>
    </source>
</evidence>
<dbReference type="InterPro" id="IPR004614">
    <property type="entry name" value="P_AcTrfase"/>
</dbReference>
<comment type="catalytic activity">
    <reaction evidence="12">
        <text>acetyl-CoA + phosphate = acetyl phosphate + CoA</text>
        <dbReference type="Rhea" id="RHEA:19521"/>
        <dbReference type="ChEBI" id="CHEBI:22191"/>
        <dbReference type="ChEBI" id="CHEBI:43474"/>
        <dbReference type="ChEBI" id="CHEBI:57287"/>
        <dbReference type="ChEBI" id="CHEBI:57288"/>
        <dbReference type="EC" id="2.3.1.8"/>
    </reaction>
</comment>
<comment type="domain">
    <text evidence="12">The N-terminal region seems to be important for proper quaternary structure. The C-terminal region contains the substrate-binding site.</text>
</comment>
<sequence length="706" mass="75042">MTPKPSYRTFFLAPTSSQQGISSVALGLVRAFQREGYDVGFAKPVADPEAYPDGLDRSVHFARTLLGLNTPDPIPAERAEEMIRTGNLFTLLEEIVELVEEARGNRSIVVVEGLLPSTTHPLTIDLDIAMGRSLSAEIIPVVPGLDATVKSIVGDLADAQHRFLAEGRPFAGLIVGRARGGDVKAEEFSKALEAANIGVPVLAVTSDEPALNAPRLIDVASDLGFGILRPGDIKKARVGEIVIGARSPDKVVKALKPGTLVVTPGDRSDIIITTTLARSSGMPIAGLLLTCDEPMAPSISEFLSPRFGDLPVLTTELQTYDVAVRLNSMDRRVRHEDAERMEKLLEHVADHIDLAPLAPATARGNGGLMTPPMFRHRMIQEARAANRRIVLPEGDEPRTIKAAVICTQKRIARCVLVGDPKAIKDVATTHGIELPPELEILDPSKVRASYVAPMVELRKSKGLTPPQAEAQLEDNVVLATMMLAMGDVDGLVSGAVHTTASTVRPALQLIKTAPGNSIVSSVFFMLMPDQVLVYGDCAINPDPSADELAEIACQSADSARSFGIDPRVAMISYSTGTSGTGSDVDKVRAATLKVMENRPDLLVDGPIQYDAASVESVGKQKAPGSPVAGHANVFVFPDLNTGNTTYKAVQRSANVVSVGPMLQGLRKPVNDLSRGALVDDIVYTIALTAIQVSQNAQPVQAAAAAE</sequence>
<dbReference type="PANTHER" id="PTHR43356">
    <property type="entry name" value="PHOSPHATE ACETYLTRANSFERASE"/>
    <property type="match status" value="1"/>
</dbReference>
<dbReference type="InterPro" id="IPR050500">
    <property type="entry name" value="Phos_Acetyltrans/Butyryltrans"/>
</dbReference>
<keyword evidence="10 12" id="KW-0012">Acyltransferase</keyword>
<comment type="subcellular location">
    <subcellularLocation>
        <location evidence="1 12">Cytoplasm</location>
    </subcellularLocation>
</comment>
<dbReference type="UniPathway" id="UPA00340">
    <property type="reaction ID" value="UER00459"/>
</dbReference>
<organism evidence="15">
    <name type="scientific">uncultured Pleomorphomonas sp</name>
    <dbReference type="NCBI Taxonomy" id="442121"/>
    <lineage>
        <taxon>Bacteria</taxon>
        <taxon>Pseudomonadati</taxon>
        <taxon>Pseudomonadota</taxon>
        <taxon>Alphaproteobacteria</taxon>
        <taxon>Hyphomicrobiales</taxon>
        <taxon>Pleomorphomonadaceae</taxon>
        <taxon>Pleomorphomonas</taxon>
        <taxon>environmental samples</taxon>
    </lineage>
</organism>
<feature type="domain" description="Phosphate acetyl/butaryl transferase" evidence="13">
    <location>
        <begin position="373"/>
        <end position="689"/>
    </location>
</feature>
<evidence type="ECO:0000256" key="10">
    <source>
        <dbReference type="ARBA" id="ARBA00023315"/>
    </source>
</evidence>
<dbReference type="GO" id="GO:0005737">
    <property type="term" value="C:cytoplasm"/>
    <property type="evidence" value="ECO:0007669"/>
    <property type="project" value="UniProtKB-SubCell"/>
</dbReference>
<dbReference type="SUPFAM" id="SSF75138">
    <property type="entry name" value="HprK N-terminal domain-like"/>
    <property type="match status" value="1"/>
</dbReference>
<dbReference type="InterPro" id="IPR002505">
    <property type="entry name" value="PTA_PTB"/>
</dbReference>
<comment type="function">
    <text evidence="12">Involved in acetate metabolism.</text>
</comment>
<evidence type="ECO:0000256" key="3">
    <source>
        <dbReference type="ARBA" id="ARBA00008756"/>
    </source>
</evidence>
<comment type="pathway">
    <text evidence="2 12">Metabolic intermediate biosynthesis; acetyl-CoA biosynthesis; acetyl-CoA from acetate: step 2/2.</text>
</comment>
<dbReference type="PANTHER" id="PTHR43356:SF3">
    <property type="entry name" value="PHOSPHATE ACETYLTRANSFERASE"/>
    <property type="match status" value="1"/>
</dbReference>
<dbReference type="NCBIfam" id="TIGR00651">
    <property type="entry name" value="pta"/>
    <property type="match status" value="1"/>
</dbReference>
<evidence type="ECO:0000256" key="5">
    <source>
        <dbReference type="ARBA" id="ARBA00011643"/>
    </source>
</evidence>
<dbReference type="NCBIfam" id="NF004167">
    <property type="entry name" value="PRK05632.1"/>
    <property type="match status" value="1"/>
</dbReference>
<comment type="similarity">
    <text evidence="3 12">In the C-terminal section; belongs to the phosphate acetyltransferase and butyryltransferase family.</text>
</comment>
<name>A0A212LIZ3_9HYPH</name>
<dbReference type="Gene3D" id="3.40.50.10750">
    <property type="entry name" value="Isocitrate/Isopropylmalate dehydrogenase-like"/>
    <property type="match status" value="1"/>
</dbReference>
<dbReference type="SUPFAM" id="SSF52540">
    <property type="entry name" value="P-loop containing nucleoside triphosphate hydrolases"/>
    <property type="match status" value="1"/>
</dbReference>
<dbReference type="GO" id="GO:0006085">
    <property type="term" value="P:acetyl-CoA biosynthetic process"/>
    <property type="evidence" value="ECO:0007669"/>
    <property type="project" value="UniProtKB-UniPathway"/>
</dbReference>
<dbReference type="InterPro" id="IPR042112">
    <property type="entry name" value="P_AcTrfase_dom2"/>
</dbReference>